<evidence type="ECO:0000313" key="3">
    <source>
        <dbReference type="Proteomes" id="UP001519349"/>
    </source>
</evidence>
<sequence length="70" mass="7333">MKLSNRQYDIAKTAVTVIAPAAITLITGLGALYKFDTTAITGTIALFTTFSGTVLGISSKNYNDGAESDE</sequence>
<keyword evidence="3" id="KW-1185">Reference proteome</keyword>
<name>A0ABS5AX13_9STRE</name>
<dbReference type="Proteomes" id="UP001519349">
    <property type="component" value="Unassembled WGS sequence"/>
</dbReference>
<accession>A0ABS5AX13</accession>
<proteinExistence type="predicted"/>
<evidence type="ECO:0000313" key="2">
    <source>
        <dbReference type="EMBL" id="MBP2621114.1"/>
    </source>
</evidence>
<keyword evidence="1" id="KW-1133">Transmembrane helix</keyword>
<dbReference type="InterPro" id="IPR031612">
    <property type="entry name" value="Phage_holin_Dp1"/>
</dbReference>
<dbReference type="RefSeq" id="WP_209551362.1">
    <property type="nucleotide sequence ID" value="NZ_QFAY01000013.1"/>
</dbReference>
<dbReference type="EMBL" id="QFAY01000013">
    <property type="protein sequence ID" value="MBP2621114.1"/>
    <property type="molecule type" value="Genomic_DNA"/>
</dbReference>
<protein>
    <submittedName>
        <fullName evidence="2">Holin</fullName>
    </submittedName>
</protein>
<comment type="caution">
    <text evidence="2">The sequence shown here is derived from an EMBL/GenBank/DDBJ whole genome shotgun (WGS) entry which is preliminary data.</text>
</comment>
<gene>
    <name evidence="2" type="ORF">DHL47_07260</name>
</gene>
<feature type="transmembrane region" description="Helical" evidence="1">
    <location>
        <begin position="39"/>
        <end position="57"/>
    </location>
</feature>
<feature type="transmembrane region" description="Helical" evidence="1">
    <location>
        <begin position="12"/>
        <end position="33"/>
    </location>
</feature>
<evidence type="ECO:0000256" key="1">
    <source>
        <dbReference type="SAM" id="Phobius"/>
    </source>
</evidence>
<keyword evidence="1" id="KW-0812">Transmembrane</keyword>
<reference evidence="2 3" key="1">
    <citation type="submission" date="2018-05" db="EMBL/GenBank/DDBJ databases">
        <title>Draft genome sequence of Streptococcus panodentis CCUG 70867T.</title>
        <authorList>
            <person name="Salva-Serra F."/>
            <person name="Mendez V."/>
            <person name="Jaen-Luchoro D."/>
            <person name="Gonzales-Siles L."/>
            <person name="Karlsson R."/>
            <person name="Engstrom-Jakobsson H."/>
            <person name="Busquets A."/>
            <person name="Gomila M."/>
            <person name="Pineiro-Iglesias B."/>
            <person name="Bennasar-Figueras A."/>
            <person name="Seeger M."/>
            <person name="Moore E."/>
        </authorList>
    </citation>
    <scope>NUCLEOTIDE SEQUENCE [LARGE SCALE GENOMIC DNA]</scope>
    <source>
        <strain evidence="2 3">CCUG 70867</strain>
    </source>
</reference>
<dbReference type="Pfam" id="PF16938">
    <property type="entry name" value="Phage_holin_Dp1"/>
    <property type="match status" value="1"/>
</dbReference>
<organism evidence="2 3">
    <name type="scientific">Streptococcus panodentis</name>
    <dbReference type="NCBI Taxonomy" id="1581472"/>
    <lineage>
        <taxon>Bacteria</taxon>
        <taxon>Bacillati</taxon>
        <taxon>Bacillota</taxon>
        <taxon>Bacilli</taxon>
        <taxon>Lactobacillales</taxon>
        <taxon>Streptococcaceae</taxon>
        <taxon>Streptococcus</taxon>
    </lineage>
</organism>
<keyword evidence="1" id="KW-0472">Membrane</keyword>